<evidence type="ECO:0000313" key="2">
    <source>
        <dbReference type="Proteomes" id="UP001595607"/>
    </source>
</evidence>
<dbReference type="RefSeq" id="WP_189571277.1">
    <property type="nucleotide sequence ID" value="NZ_BMXU01000001.1"/>
</dbReference>
<proteinExistence type="predicted"/>
<dbReference type="Gene3D" id="3.40.50.1240">
    <property type="entry name" value="Phosphoglycerate mutase-like"/>
    <property type="match status" value="1"/>
</dbReference>
<dbReference type="InterPro" id="IPR029033">
    <property type="entry name" value="His_PPase_superfam"/>
</dbReference>
<protein>
    <submittedName>
        <fullName evidence="1">Histidine phosphatase family protein</fullName>
    </submittedName>
</protein>
<reference evidence="2" key="1">
    <citation type="journal article" date="2019" name="Int. J. Syst. Evol. Microbiol.">
        <title>The Global Catalogue of Microorganisms (GCM) 10K type strain sequencing project: providing services to taxonomists for standard genome sequencing and annotation.</title>
        <authorList>
            <consortium name="The Broad Institute Genomics Platform"/>
            <consortium name="The Broad Institute Genome Sequencing Center for Infectious Disease"/>
            <person name="Wu L."/>
            <person name="Ma J."/>
        </authorList>
    </citation>
    <scope>NUCLEOTIDE SEQUENCE [LARGE SCALE GENOMIC DNA]</scope>
    <source>
        <strain evidence="2">KCTC 22245</strain>
    </source>
</reference>
<keyword evidence="2" id="KW-1185">Reference proteome</keyword>
<evidence type="ECO:0000313" key="1">
    <source>
        <dbReference type="EMBL" id="MFC3302693.1"/>
    </source>
</evidence>
<comment type="caution">
    <text evidence="1">The sequence shown here is derived from an EMBL/GenBank/DDBJ whole genome shotgun (WGS) entry which is preliminary data.</text>
</comment>
<dbReference type="InterPro" id="IPR013078">
    <property type="entry name" value="His_Pase_superF_clade-1"/>
</dbReference>
<dbReference type="EMBL" id="JBHRVA010000002">
    <property type="protein sequence ID" value="MFC3302693.1"/>
    <property type="molecule type" value="Genomic_DNA"/>
</dbReference>
<dbReference type="Pfam" id="PF00300">
    <property type="entry name" value="His_Phos_1"/>
    <property type="match status" value="1"/>
</dbReference>
<dbReference type="Proteomes" id="UP001595607">
    <property type="component" value="Unassembled WGS sequence"/>
</dbReference>
<accession>A0ABV7MCD2</accession>
<gene>
    <name evidence="1" type="ORF">ACFONP_08105</name>
</gene>
<name>A0ABV7MCD2_9PROT</name>
<dbReference type="SUPFAM" id="SSF53254">
    <property type="entry name" value="Phosphoglycerate mutase-like"/>
    <property type="match status" value="1"/>
</dbReference>
<sequence length="212" mass="24004">MTGMIVTARHGRPNVDRSVKITAREYGRWWANYDLTGLAPDQEPPQSLIDIASNAEVVLCSTMPRAIETADAVVDSARIVPRDSLFVEAPLPPPPFFPDWIKLTPTTWGVISRTFWFLGYAPKGCESHRKARKRVKAVADRLVAEVESSGGDVLLCAHGYLNWMIHRVLIKRGWELVEHRGGNDYWSHRAYRKKEKVRSRAARPRRASMAAE</sequence>
<organism evidence="1 2">
    <name type="scientific">Parvularcula lutaonensis</name>
    <dbReference type="NCBI Taxonomy" id="491923"/>
    <lineage>
        <taxon>Bacteria</taxon>
        <taxon>Pseudomonadati</taxon>
        <taxon>Pseudomonadota</taxon>
        <taxon>Alphaproteobacteria</taxon>
        <taxon>Parvularculales</taxon>
        <taxon>Parvularculaceae</taxon>
        <taxon>Parvularcula</taxon>
    </lineage>
</organism>